<accession>A0A8S1RTM4</accession>
<protein>
    <submittedName>
        <fullName evidence="1">Uncharacterized protein</fullName>
    </submittedName>
</protein>
<organism evidence="1 2">
    <name type="scientific">Paramecium sonneborni</name>
    <dbReference type="NCBI Taxonomy" id="65129"/>
    <lineage>
        <taxon>Eukaryota</taxon>
        <taxon>Sar</taxon>
        <taxon>Alveolata</taxon>
        <taxon>Ciliophora</taxon>
        <taxon>Intramacronucleata</taxon>
        <taxon>Oligohymenophorea</taxon>
        <taxon>Peniculida</taxon>
        <taxon>Parameciidae</taxon>
        <taxon>Paramecium</taxon>
    </lineage>
</organism>
<dbReference type="AlphaFoldDB" id="A0A8S1RTM4"/>
<evidence type="ECO:0000313" key="1">
    <source>
        <dbReference type="EMBL" id="CAD8130780.1"/>
    </source>
</evidence>
<dbReference type="Proteomes" id="UP000692954">
    <property type="component" value="Unassembled WGS sequence"/>
</dbReference>
<reference evidence="1" key="1">
    <citation type="submission" date="2021-01" db="EMBL/GenBank/DDBJ databases">
        <authorList>
            <consortium name="Genoscope - CEA"/>
            <person name="William W."/>
        </authorList>
    </citation>
    <scope>NUCLEOTIDE SEQUENCE</scope>
</reference>
<dbReference type="EMBL" id="CAJJDN010000328">
    <property type="protein sequence ID" value="CAD8130780.1"/>
    <property type="molecule type" value="Genomic_DNA"/>
</dbReference>
<gene>
    <name evidence="1" type="ORF">PSON_ATCC_30995.1.T3280001</name>
</gene>
<keyword evidence="2" id="KW-1185">Reference proteome</keyword>
<comment type="caution">
    <text evidence="1">The sequence shown here is derived from an EMBL/GenBank/DDBJ whole genome shotgun (WGS) entry which is preliminary data.</text>
</comment>
<sequence length="172" mass="20668">MVDHQVLMHKIRNIRDFFLYSIPCPINYKICQPIDNQEIDYINWQFSSESFVEIDGNLSFKDLQTLQFINQLIVVVKVTLNYKQISTQLNDYSWIHDNGKVNKKNNYLRASFQNQDIIFAYSTFIIICPNNIFVRVIKRQDRVSGWIHNLRFYSLGLLQDQQENRWKLDFFC</sequence>
<evidence type="ECO:0000313" key="2">
    <source>
        <dbReference type="Proteomes" id="UP000692954"/>
    </source>
</evidence>
<proteinExistence type="predicted"/>
<name>A0A8S1RTM4_9CILI</name>